<accession>A0A518CUU0</accession>
<keyword evidence="2" id="KW-1185">Reference proteome</keyword>
<proteinExistence type="predicted"/>
<organism evidence="1 2">
    <name type="scientific">Rohdeia mirabilis</name>
    <dbReference type="NCBI Taxonomy" id="2528008"/>
    <lineage>
        <taxon>Bacteria</taxon>
        <taxon>Pseudomonadati</taxon>
        <taxon>Planctomycetota</taxon>
        <taxon>Planctomycetia</taxon>
        <taxon>Planctomycetia incertae sedis</taxon>
        <taxon>Rohdeia</taxon>
    </lineage>
</organism>
<protein>
    <submittedName>
        <fullName evidence="1">Uncharacterized protein</fullName>
    </submittedName>
</protein>
<dbReference type="Proteomes" id="UP000319342">
    <property type="component" value="Chromosome"/>
</dbReference>
<dbReference type="AlphaFoldDB" id="A0A518CUU0"/>
<name>A0A518CUU0_9BACT</name>
<sequence>MTQRSRSSITALAACGVLVVGLCALLVLWDADSDPQGADLEPVVSLDGTLPLRGAADELEGHRRDAVADAARDRRAALEHEPAVEAASDIDVDALPAGELEVVVRLGARAADSRPADGWVALQRLEGNDLATPFDPALTIEAPLENGVARFEDLPRGVLLLGVHVGPGPPLRTTWVNSRVRGARLEFRLGDTRLHGWVRDSSGAAAHGARVWITGRQGAVVASCAPDGSYDGGGVLPAGRFEVRVEGHPIADVSPRRTVDLQPGSVREVSFGPGGDLARWTGRVLAPDGSLVSAADGLPANAVQLAARGGRGRVFDVEVVDGAIDRWFERDVYALRFVEDGAPVRATRFDDVLDRSPGRGYQSAHDTIDLNSDLVRDVLLAGFVLTGRVDIDTSAAANGASPSVELRSAHVFDGLRATVGADGTFRFVALEPGTYELHSSGAETAFVAIDARGPTVVEVEPIQD</sequence>
<evidence type="ECO:0000313" key="1">
    <source>
        <dbReference type="EMBL" id="QDU82996.1"/>
    </source>
</evidence>
<gene>
    <name evidence="1" type="ORF">Pla163_00910</name>
</gene>
<dbReference type="EMBL" id="CP036290">
    <property type="protein sequence ID" value="QDU82996.1"/>
    <property type="molecule type" value="Genomic_DNA"/>
</dbReference>
<evidence type="ECO:0000313" key="2">
    <source>
        <dbReference type="Proteomes" id="UP000319342"/>
    </source>
</evidence>
<dbReference type="RefSeq" id="WP_145181902.1">
    <property type="nucleotide sequence ID" value="NZ_CP036290.1"/>
</dbReference>
<reference evidence="1 2" key="1">
    <citation type="submission" date="2019-02" db="EMBL/GenBank/DDBJ databases">
        <title>Deep-cultivation of Planctomycetes and their phenomic and genomic characterization uncovers novel biology.</title>
        <authorList>
            <person name="Wiegand S."/>
            <person name="Jogler M."/>
            <person name="Boedeker C."/>
            <person name="Pinto D."/>
            <person name="Vollmers J."/>
            <person name="Rivas-Marin E."/>
            <person name="Kohn T."/>
            <person name="Peeters S.H."/>
            <person name="Heuer A."/>
            <person name="Rast P."/>
            <person name="Oberbeckmann S."/>
            <person name="Bunk B."/>
            <person name="Jeske O."/>
            <person name="Meyerdierks A."/>
            <person name="Storesund J.E."/>
            <person name="Kallscheuer N."/>
            <person name="Luecker S."/>
            <person name="Lage O.M."/>
            <person name="Pohl T."/>
            <person name="Merkel B.J."/>
            <person name="Hornburger P."/>
            <person name="Mueller R.-W."/>
            <person name="Bruemmer F."/>
            <person name="Labrenz M."/>
            <person name="Spormann A.M."/>
            <person name="Op den Camp H."/>
            <person name="Overmann J."/>
            <person name="Amann R."/>
            <person name="Jetten M.S.M."/>
            <person name="Mascher T."/>
            <person name="Medema M.H."/>
            <person name="Devos D.P."/>
            <person name="Kaster A.-K."/>
            <person name="Ovreas L."/>
            <person name="Rohde M."/>
            <person name="Galperin M.Y."/>
            <person name="Jogler C."/>
        </authorList>
    </citation>
    <scope>NUCLEOTIDE SEQUENCE [LARGE SCALE GENOMIC DNA]</scope>
    <source>
        <strain evidence="1 2">Pla163</strain>
    </source>
</reference>